<evidence type="ECO:0000256" key="2">
    <source>
        <dbReference type="ARBA" id="ARBA00012758"/>
    </source>
</evidence>
<evidence type="ECO:0000313" key="6">
    <source>
        <dbReference type="EMBL" id="AOY82486.1"/>
    </source>
</evidence>
<dbReference type="EMBL" id="CP017708">
    <property type="protein sequence ID" value="AOY82486.1"/>
    <property type="molecule type" value="Genomic_DNA"/>
</dbReference>
<keyword evidence="4" id="KW-0326">Glycosidase</keyword>
<dbReference type="PANTHER" id="PTHR43101">
    <property type="entry name" value="BETA-FRUCTOSIDASE"/>
    <property type="match status" value="1"/>
</dbReference>
<dbReference type="SUPFAM" id="SSF75005">
    <property type="entry name" value="Arabinanase/levansucrase/invertase"/>
    <property type="match status" value="1"/>
</dbReference>
<evidence type="ECO:0000259" key="5">
    <source>
        <dbReference type="Pfam" id="PF00251"/>
    </source>
</evidence>
<dbReference type="InterPro" id="IPR051214">
    <property type="entry name" value="GH32_Enzymes"/>
</dbReference>
<evidence type="ECO:0000256" key="4">
    <source>
        <dbReference type="ARBA" id="ARBA00023295"/>
    </source>
</evidence>
<reference evidence="7" key="1">
    <citation type="submission" date="2016-10" db="EMBL/GenBank/DDBJ databases">
        <title>Comparative genomics uncovers the prolific and rare metabolic potential of the cyanobacterial genus Moorea.</title>
        <authorList>
            <person name="Leao T."/>
            <person name="Castelao G."/>
            <person name="Korobeynikov A."/>
            <person name="Monroe E.A."/>
            <person name="Podell S."/>
            <person name="Glukhov E."/>
            <person name="Allen E."/>
            <person name="Gerwick W.H."/>
            <person name="Gerwick L."/>
        </authorList>
    </citation>
    <scope>NUCLEOTIDE SEQUENCE [LARGE SCALE GENOMIC DNA]</scope>
    <source>
        <strain evidence="7">JHB</strain>
    </source>
</reference>
<comment type="similarity">
    <text evidence="1">Belongs to the glycosyl hydrolase 32 family.</text>
</comment>
<dbReference type="InterPro" id="IPR001362">
    <property type="entry name" value="Glyco_hydro_32"/>
</dbReference>
<dbReference type="Gene3D" id="2.115.10.20">
    <property type="entry name" value="Glycosyl hydrolase domain, family 43"/>
    <property type="match status" value="1"/>
</dbReference>
<keyword evidence="3" id="KW-0378">Hydrolase</keyword>
<dbReference type="PANTHER" id="PTHR43101:SF1">
    <property type="entry name" value="BETA-FRUCTOSIDASE"/>
    <property type="match status" value="1"/>
</dbReference>
<dbReference type="GO" id="GO:0005975">
    <property type="term" value="P:carbohydrate metabolic process"/>
    <property type="evidence" value="ECO:0007669"/>
    <property type="project" value="InterPro"/>
</dbReference>
<name>A0A1D9G4E8_MOOP1</name>
<dbReference type="InterPro" id="IPR023296">
    <property type="entry name" value="Glyco_hydro_beta-prop_sf"/>
</dbReference>
<dbReference type="InterPro" id="IPR013148">
    <property type="entry name" value="Glyco_hydro_32_N"/>
</dbReference>
<evidence type="ECO:0000256" key="1">
    <source>
        <dbReference type="ARBA" id="ARBA00009902"/>
    </source>
</evidence>
<protein>
    <recommendedName>
        <fullName evidence="2">beta-fructofuranosidase</fullName>
        <ecNumber evidence="2">3.2.1.26</ecNumber>
    </recommendedName>
</protein>
<dbReference type="AlphaFoldDB" id="A0A1D9G4E8"/>
<dbReference type="Pfam" id="PF00251">
    <property type="entry name" value="Glyco_hydro_32N"/>
    <property type="match status" value="1"/>
</dbReference>
<dbReference type="SMART" id="SM00640">
    <property type="entry name" value="Glyco_32"/>
    <property type="match status" value="1"/>
</dbReference>
<evidence type="ECO:0000313" key="7">
    <source>
        <dbReference type="Proteomes" id="UP000176944"/>
    </source>
</evidence>
<proteinExistence type="inferred from homology"/>
<evidence type="ECO:0000256" key="3">
    <source>
        <dbReference type="ARBA" id="ARBA00022801"/>
    </source>
</evidence>
<organism evidence="6 7">
    <name type="scientific">Moorena producens (strain JHB)</name>
    <dbReference type="NCBI Taxonomy" id="1454205"/>
    <lineage>
        <taxon>Bacteria</taxon>
        <taxon>Bacillati</taxon>
        <taxon>Cyanobacteriota</taxon>
        <taxon>Cyanophyceae</taxon>
        <taxon>Coleofasciculales</taxon>
        <taxon>Coleofasciculaceae</taxon>
        <taxon>Moorena</taxon>
    </lineage>
</organism>
<dbReference type="CDD" id="cd18609">
    <property type="entry name" value="GH32-like"/>
    <property type="match status" value="1"/>
</dbReference>
<accession>A0A1D9G4E8</accession>
<dbReference type="GO" id="GO:0004564">
    <property type="term" value="F:beta-fructofuranosidase activity"/>
    <property type="evidence" value="ECO:0007669"/>
    <property type="project" value="UniProtKB-EC"/>
</dbReference>
<dbReference type="Proteomes" id="UP000176944">
    <property type="component" value="Chromosome"/>
</dbReference>
<dbReference type="EC" id="3.2.1.26" evidence="2"/>
<gene>
    <name evidence="6" type="ORF">BJP36_23805</name>
</gene>
<feature type="domain" description="Glycosyl hydrolase family 32 N-terminal" evidence="5">
    <location>
        <begin position="25"/>
        <end position="291"/>
    </location>
</feature>
<sequence>MLPNHSLQIPDKWIWDFWLAQDISDYHLFYLQASKDLPDPEDRHWHVSFGHAVSQDLRHWEIIPDAMKPEAYGDVDEYTNWTGCVIRHDGLWYLLYTSTERKEQGKIQRISLATSKDLIHWEKHPKNPVMEADSRYYEKYDLKHPEKNLWFDEAWRDPWVFQDPETGEFHALITGRVNYGPAESRGVIAHATSQNLIDWQVLPPLTEPMTFGTMECPQVVLIQGRYYLLFSIPPGEFVDSNLTGTFYMVADHPLGPFSAPRALWVDSVKRLYSGKLVQGPDQIWYFMSWRNFALDGSFLGDISEPVPITVDDQGNLIVLEPVMVD</sequence>